<evidence type="ECO:0000256" key="7">
    <source>
        <dbReference type="SAM" id="Phobius"/>
    </source>
</evidence>
<keyword evidence="5" id="KW-0325">Glycoprotein</keyword>
<dbReference type="SUPFAM" id="SSF57625">
    <property type="entry name" value="Invertebrate chitin-binding proteins"/>
    <property type="match status" value="2"/>
</dbReference>
<dbReference type="Gene3D" id="2.170.140.10">
    <property type="entry name" value="Chitin binding domain"/>
    <property type="match status" value="2"/>
</dbReference>
<protein>
    <recommendedName>
        <fullName evidence="8">Chitin-binding type-2 domain-containing protein</fullName>
    </recommendedName>
</protein>
<dbReference type="GO" id="GO:0008061">
    <property type="term" value="F:chitin binding"/>
    <property type="evidence" value="ECO:0007669"/>
    <property type="project" value="UniProtKB-KW"/>
</dbReference>
<dbReference type="PROSITE" id="PS50940">
    <property type="entry name" value="CHIT_BIND_II"/>
    <property type="match status" value="2"/>
</dbReference>
<feature type="compositionally biased region" description="Pro residues" evidence="6">
    <location>
        <begin position="210"/>
        <end position="296"/>
    </location>
</feature>
<evidence type="ECO:0000256" key="5">
    <source>
        <dbReference type="ARBA" id="ARBA00023180"/>
    </source>
</evidence>
<keyword evidence="7" id="KW-1133">Transmembrane helix</keyword>
<dbReference type="InterPro" id="IPR051940">
    <property type="entry name" value="Chitin_bind-dev_reg"/>
</dbReference>
<evidence type="ECO:0000313" key="9">
    <source>
        <dbReference type="EMBL" id="KAK4308927.1"/>
    </source>
</evidence>
<evidence type="ECO:0000256" key="1">
    <source>
        <dbReference type="ARBA" id="ARBA00022669"/>
    </source>
</evidence>
<feature type="domain" description="Chitin-binding type-2" evidence="8">
    <location>
        <begin position="78"/>
        <end position="137"/>
    </location>
</feature>
<keyword evidence="4" id="KW-1015">Disulfide bond</keyword>
<dbReference type="InterPro" id="IPR036508">
    <property type="entry name" value="Chitin-bd_dom_sf"/>
</dbReference>
<feature type="region of interest" description="Disordered" evidence="6">
    <location>
        <begin position="140"/>
        <end position="298"/>
    </location>
</feature>
<evidence type="ECO:0000256" key="2">
    <source>
        <dbReference type="ARBA" id="ARBA00022729"/>
    </source>
</evidence>
<keyword evidence="7" id="KW-0812">Transmembrane</keyword>
<keyword evidence="2" id="KW-0732">Signal</keyword>
<dbReference type="GO" id="GO:0005576">
    <property type="term" value="C:extracellular region"/>
    <property type="evidence" value="ECO:0007669"/>
    <property type="project" value="InterPro"/>
</dbReference>
<accession>A0AAE1U3Z5</accession>
<dbReference type="EMBL" id="JAWZYT010001826">
    <property type="protein sequence ID" value="KAK4308927.1"/>
    <property type="molecule type" value="Genomic_DNA"/>
</dbReference>
<organism evidence="9 10">
    <name type="scientific">Petrolisthes manimaculis</name>
    <dbReference type="NCBI Taxonomy" id="1843537"/>
    <lineage>
        <taxon>Eukaryota</taxon>
        <taxon>Metazoa</taxon>
        <taxon>Ecdysozoa</taxon>
        <taxon>Arthropoda</taxon>
        <taxon>Crustacea</taxon>
        <taxon>Multicrustacea</taxon>
        <taxon>Malacostraca</taxon>
        <taxon>Eumalacostraca</taxon>
        <taxon>Eucarida</taxon>
        <taxon>Decapoda</taxon>
        <taxon>Pleocyemata</taxon>
        <taxon>Anomura</taxon>
        <taxon>Galatheoidea</taxon>
        <taxon>Porcellanidae</taxon>
        <taxon>Petrolisthes</taxon>
    </lineage>
</organism>
<reference evidence="9" key="1">
    <citation type="submission" date="2023-11" db="EMBL/GenBank/DDBJ databases">
        <title>Genome assemblies of two species of porcelain crab, Petrolisthes cinctipes and Petrolisthes manimaculis (Anomura: Porcellanidae).</title>
        <authorList>
            <person name="Angst P."/>
        </authorList>
    </citation>
    <scope>NUCLEOTIDE SEQUENCE</scope>
    <source>
        <strain evidence="9">PB745_02</strain>
        <tissue evidence="9">Gill</tissue>
    </source>
</reference>
<evidence type="ECO:0000313" key="10">
    <source>
        <dbReference type="Proteomes" id="UP001292094"/>
    </source>
</evidence>
<keyword evidence="7" id="KW-0472">Membrane</keyword>
<dbReference type="SMART" id="SM00494">
    <property type="entry name" value="ChtBD2"/>
    <property type="match status" value="2"/>
</dbReference>
<evidence type="ECO:0000256" key="3">
    <source>
        <dbReference type="ARBA" id="ARBA00022737"/>
    </source>
</evidence>
<dbReference type="InterPro" id="IPR002557">
    <property type="entry name" value="Chitin-bd_dom"/>
</dbReference>
<proteinExistence type="predicted"/>
<dbReference type="AlphaFoldDB" id="A0AAE1U3Z5"/>
<gene>
    <name evidence="9" type="ORF">Pmani_019421</name>
</gene>
<keyword evidence="3" id="KW-0677">Repeat</keyword>
<name>A0AAE1U3Z5_9EUCA</name>
<evidence type="ECO:0000256" key="6">
    <source>
        <dbReference type="SAM" id="MobiDB-lite"/>
    </source>
</evidence>
<evidence type="ECO:0000259" key="8">
    <source>
        <dbReference type="PROSITE" id="PS50940"/>
    </source>
</evidence>
<dbReference type="Proteomes" id="UP001292094">
    <property type="component" value="Unassembled WGS sequence"/>
</dbReference>
<feature type="transmembrane region" description="Helical" evidence="7">
    <location>
        <begin position="9"/>
        <end position="28"/>
    </location>
</feature>
<comment type="caution">
    <text evidence="9">The sequence shown here is derived from an EMBL/GenBank/DDBJ whole genome shotgun (WGS) entry which is preliminary data.</text>
</comment>
<dbReference type="Pfam" id="PF01607">
    <property type="entry name" value="CBM_14"/>
    <property type="match status" value="1"/>
</dbReference>
<keyword evidence="1" id="KW-0147">Chitin-binding</keyword>
<dbReference type="PANTHER" id="PTHR23301">
    <property type="entry name" value="CHITIN BINDING PERITROPHIN-A"/>
    <property type="match status" value="1"/>
</dbReference>
<feature type="compositionally biased region" description="Pro residues" evidence="6">
    <location>
        <begin position="140"/>
        <end position="202"/>
    </location>
</feature>
<keyword evidence="10" id="KW-1185">Reference proteome</keyword>
<evidence type="ECO:0000256" key="4">
    <source>
        <dbReference type="ARBA" id="ARBA00023157"/>
    </source>
</evidence>
<feature type="domain" description="Chitin-binding type-2" evidence="8">
    <location>
        <begin position="300"/>
        <end position="355"/>
    </location>
</feature>
<dbReference type="PANTHER" id="PTHR23301:SF0">
    <property type="entry name" value="CHITIN-BINDING TYPE-2 DOMAIN-CONTAINING PROTEIN-RELATED"/>
    <property type="match status" value="1"/>
</dbReference>
<sequence>MVNRGLKSSFVVMVMVMVMGVVVVVVGGEAVHPSQHYLYHPSLFNPSPSLLHAPSAVHPITYAGVEAVRVAATESDLQLLCQREGFHTHPTNCSRFYRCVDFVGTGLVFSLYMFECPKDHVFAAEISSCVPGTICENPSIPPSIPEQPPSIPEQPPSIPPSIPEQPPSIPPTIPEQPPSIPPSIPEQPPSIPPTIPEQPPSIPTIQEQPPSIPPTIPEQPPSIPTIPEQPPSIPEQPPTIPEQPPTIPEQPPSIPPSIPEQPPSIPPTIPEQPPSIPSVPPTIPPSIPEAPTPLPEPSTDEKCTTVYYYQHQDYCNVYYLCSNTTLRYVCTLGTVFDEQRQMCRISAVDEGLCMGKAILPPSLLRTELVEGHLLLPTDLSLPPLIRSAFVQSLPRPIALLQPLPHSHTKNQPLPHFHTQTQPLHLSPTRTQQRPLSHTQIQQNQLHQFPYFQPLPHSPTQVQPLPASHHPTQFQSLPHPHTRPLVTHGTPFVGSVVRTQTSGGDSYLGNPLGQLMHFPSPNFFPYQFPLIQP</sequence>